<reference evidence="2 3" key="1">
    <citation type="journal article" date="2016" name="Proc. Natl. Acad. Sci. U.S.A.">
        <title>Comparative genomics of biotechnologically important yeasts.</title>
        <authorList>
            <person name="Riley R."/>
            <person name="Haridas S."/>
            <person name="Wolfe K.H."/>
            <person name="Lopes M.R."/>
            <person name="Hittinger C.T."/>
            <person name="Goeker M."/>
            <person name="Salamov A.A."/>
            <person name="Wisecaver J.H."/>
            <person name="Long T.M."/>
            <person name="Calvey C.H."/>
            <person name="Aerts A.L."/>
            <person name="Barry K.W."/>
            <person name="Choi C."/>
            <person name="Clum A."/>
            <person name="Coughlan A.Y."/>
            <person name="Deshpande S."/>
            <person name="Douglass A.P."/>
            <person name="Hanson S.J."/>
            <person name="Klenk H.-P."/>
            <person name="LaButti K.M."/>
            <person name="Lapidus A."/>
            <person name="Lindquist E.A."/>
            <person name="Lipzen A.M."/>
            <person name="Meier-Kolthoff J.P."/>
            <person name="Ohm R.A."/>
            <person name="Otillar R.P."/>
            <person name="Pangilinan J.L."/>
            <person name="Peng Y."/>
            <person name="Rokas A."/>
            <person name="Rosa C.A."/>
            <person name="Scheuner C."/>
            <person name="Sibirny A.A."/>
            <person name="Slot J.C."/>
            <person name="Stielow J.B."/>
            <person name="Sun H."/>
            <person name="Kurtzman C.P."/>
            <person name="Blackwell M."/>
            <person name="Grigoriev I.V."/>
            <person name="Jeffries T.W."/>
        </authorList>
    </citation>
    <scope>NUCLEOTIDE SEQUENCE [LARGE SCALE GENOMIC DNA]</scope>
    <source>
        <strain evidence="2 3">NRRL Y-2026</strain>
    </source>
</reference>
<gene>
    <name evidence="2" type="ORF">PICMEDRAFT_116594</name>
</gene>
<proteinExistence type="predicted"/>
<name>A0A1E3NND9_9ASCO</name>
<feature type="region of interest" description="Disordered" evidence="1">
    <location>
        <begin position="42"/>
        <end position="70"/>
    </location>
</feature>
<protein>
    <submittedName>
        <fullName evidence="2">Uncharacterized protein</fullName>
    </submittedName>
</protein>
<keyword evidence="3" id="KW-1185">Reference proteome</keyword>
<dbReference type="EMBL" id="KV454002">
    <property type="protein sequence ID" value="ODQ47611.1"/>
    <property type="molecule type" value="Genomic_DNA"/>
</dbReference>
<accession>A0A1E3NND9</accession>
<evidence type="ECO:0000313" key="3">
    <source>
        <dbReference type="Proteomes" id="UP000094455"/>
    </source>
</evidence>
<dbReference type="AlphaFoldDB" id="A0A1E3NND9"/>
<dbReference type="RefSeq" id="XP_019018724.1">
    <property type="nucleotide sequence ID" value="XM_019159820.1"/>
</dbReference>
<dbReference type="GeneID" id="30176507"/>
<evidence type="ECO:0000313" key="2">
    <source>
        <dbReference type="EMBL" id="ODQ47611.1"/>
    </source>
</evidence>
<organism evidence="2 3">
    <name type="scientific">Pichia membranifaciens NRRL Y-2026</name>
    <dbReference type="NCBI Taxonomy" id="763406"/>
    <lineage>
        <taxon>Eukaryota</taxon>
        <taxon>Fungi</taxon>
        <taxon>Dikarya</taxon>
        <taxon>Ascomycota</taxon>
        <taxon>Saccharomycotina</taxon>
        <taxon>Pichiomycetes</taxon>
        <taxon>Pichiales</taxon>
        <taxon>Pichiaceae</taxon>
        <taxon>Pichia</taxon>
    </lineage>
</organism>
<dbReference type="Proteomes" id="UP000094455">
    <property type="component" value="Unassembled WGS sequence"/>
</dbReference>
<sequence>MSVLPRSPETGAAAACLLPACLSSCLPVCSPFSISVRASLHTPSTRPRYGAIAPQTPRPPPPPLPLAGKQKQNVARLSTFLVCLLRLGRAQRFGGTAESHQDGTRGHRASF</sequence>
<feature type="compositionally biased region" description="Pro residues" evidence="1">
    <location>
        <begin position="56"/>
        <end position="65"/>
    </location>
</feature>
<evidence type="ECO:0000256" key="1">
    <source>
        <dbReference type="SAM" id="MobiDB-lite"/>
    </source>
</evidence>